<accession>A0ABD5S498</accession>
<proteinExistence type="predicted"/>
<dbReference type="EMBL" id="JBHSWU010001058">
    <property type="protein sequence ID" value="MFC6726355.1"/>
    <property type="molecule type" value="Genomic_DNA"/>
</dbReference>
<feature type="non-terminal residue" evidence="2">
    <location>
        <position position="155"/>
    </location>
</feature>
<dbReference type="AlphaFoldDB" id="A0ABD5S498"/>
<keyword evidence="1" id="KW-0472">Membrane</keyword>
<keyword evidence="1" id="KW-0812">Transmembrane</keyword>
<keyword evidence="1" id="KW-1133">Transmembrane helix</keyword>
<feature type="transmembrane region" description="Helical" evidence="1">
    <location>
        <begin position="114"/>
        <end position="135"/>
    </location>
</feature>
<feature type="transmembrane region" description="Helical" evidence="1">
    <location>
        <begin position="12"/>
        <end position="32"/>
    </location>
</feature>
<keyword evidence="3" id="KW-1185">Reference proteome</keyword>
<organism evidence="2 3">
    <name type="scientific">Halobium palmae</name>
    <dbReference type="NCBI Taxonomy" id="1776492"/>
    <lineage>
        <taxon>Archaea</taxon>
        <taxon>Methanobacteriati</taxon>
        <taxon>Methanobacteriota</taxon>
        <taxon>Stenosarchaea group</taxon>
        <taxon>Halobacteria</taxon>
        <taxon>Halobacteriales</taxon>
        <taxon>Haloferacaceae</taxon>
        <taxon>Halobium</taxon>
    </lineage>
</organism>
<feature type="transmembrane region" description="Helical" evidence="1">
    <location>
        <begin position="44"/>
        <end position="74"/>
    </location>
</feature>
<name>A0ABD5S498_9EURY</name>
<reference evidence="2 3" key="1">
    <citation type="journal article" date="2019" name="Int. J. Syst. Evol. Microbiol.">
        <title>The Global Catalogue of Microorganisms (GCM) 10K type strain sequencing project: providing services to taxonomists for standard genome sequencing and annotation.</title>
        <authorList>
            <consortium name="The Broad Institute Genomics Platform"/>
            <consortium name="The Broad Institute Genome Sequencing Center for Infectious Disease"/>
            <person name="Wu L."/>
            <person name="Ma J."/>
        </authorList>
    </citation>
    <scope>NUCLEOTIDE SEQUENCE [LARGE SCALE GENOMIC DNA]</scope>
    <source>
        <strain evidence="2 3">NBRC 111368</strain>
    </source>
</reference>
<gene>
    <name evidence="2" type="ORF">ACFQE1_18705</name>
</gene>
<feature type="transmembrane region" description="Helical" evidence="1">
    <location>
        <begin position="81"/>
        <end position="102"/>
    </location>
</feature>
<protein>
    <submittedName>
        <fullName evidence="2">Uncharacterized protein</fullName>
    </submittedName>
</protein>
<evidence type="ECO:0000313" key="2">
    <source>
        <dbReference type="EMBL" id="MFC6726355.1"/>
    </source>
</evidence>
<comment type="caution">
    <text evidence="2">The sequence shown here is derived from an EMBL/GenBank/DDBJ whole genome shotgun (WGS) entry which is preliminary data.</text>
</comment>
<dbReference type="Proteomes" id="UP001596328">
    <property type="component" value="Unassembled WGS sequence"/>
</dbReference>
<sequence length="155" mass="15877">MSALRSSQRRLLGAALLAGVSIAVVFVAFSWSRLFLTNGSFDGAAGVVLGVLIEGTVATAWFVPFLLAVLIVLATPSRRTVAIGAALVYGVGLLSIVGRTLLGGVPVGIEPVVLAVPLASVANFLAVATAVWLAYHGGYERLAAAVGSLDRHPLL</sequence>
<evidence type="ECO:0000313" key="3">
    <source>
        <dbReference type="Proteomes" id="UP001596328"/>
    </source>
</evidence>
<evidence type="ECO:0000256" key="1">
    <source>
        <dbReference type="SAM" id="Phobius"/>
    </source>
</evidence>